<dbReference type="InterPro" id="IPR001387">
    <property type="entry name" value="Cro/C1-type_HTH"/>
</dbReference>
<dbReference type="InterPro" id="IPR010982">
    <property type="entry name" value="Lambda_DNA-bd_dom_sf"/>
</dbReference>
<dbReference type="Pfam" id="PF17765">
    <property type="entry name" value="MLTR_LBD"/>
    <property type="match status" value="1"/>
</dbReference>
<reference evidence="3" key="1">
    <citation type="submission" date="2023-07" db="EMBL/GenBank/DDBJ databases">
        <title>Sequencing the genomes of 1000 actinobacteria strains.</title>
        <authorList>
            <person name="Klenk H.-P."/>
        </authorList>
    </citation>
    <scope>NUCLEOTIDE SEQUENCE</scope>
    <source>
        <strain evidence="3">DSM 45977</strain>
    </source>
</reference>
<dbReference type="Gene3D" id="3.30.450.180">
    <property type="match status" value="1"/>
</dbReference>
<evidence type="ECO:0000313" key="3">
    <source>
        <dbReference type="EMBL" id="MDR7301608.1"/>
    </source>
</evidence>
<dbReference type="Pfam" id="PF13560">
    <property type="entry name" value="HTH_31"/>
    <property type="match status" value="1"/>
</dbReference>
<dbReference type="SUPFAM" id="SSF47413">
    <property type="entry name" value="lambda repressor-like DNA-binding domains"/>
    <property type="match status" value="1"/>
</dbReference>
<dbReference type="Gene3D" id="1.10.260.40">
    <property type="entry name" value="lambda repressor-like DNA-binding domains"/>
    <property type="match status" value="1"/>
</dbReference>
<organism evidence="3 4">
    <name type="scientific">Haloactinomyces albus</name>
    <dbReference type="NCBI Taxonomy" id="1352928"/>
    <lineage>
        <taxon>Bacteria</taxon>
        <taxon>Bacillati</taxon>
        <taxon>Actinomycetota</taxon>
        <taxon>Actinomycetes</taxon>
        <taxon>Actinopolysporales</taxon>
        <taxon>Actinopolysporaceae</taxon>
        <taxon>Haloactinomyces</taxon>
    </lineage>
</organism>
<dbReference type="Proteomes" id="UP001180845">
    <property type="component" value="Unassembled WGS sequence"/>
</dbReference>
<protein>
    <submittedName>
        <fullName evidence="3">Transcriptional regulator with XRE-family HTH domain</fullName>
    </submittedName>
</protein>
<dbReference type="InterPro" id="IPR041413">
    <property type="entry name" value="MLTR_LBD"/>
</dbReference>
<dbReference type="SMART" id="SM00530">
    <property type="entry name" value="HTH_XRE"/>
    <property type="match status" value="1"/>
</dbReference>
<feature type="region of interest" description="Disordered" evidence="1">
    <location>
        <begin position="267"/>
        <end position="307"/>
    </location>
</feature>
<comment type="caution">
    <text evidence="3">The sequence shown here is derived from an EMBL/GenBank/DDBJ whole genome shotgun (WGS) entry which is preliminary data.</text>
</comment>
<name>A0AAE3ZB06_9ACTN</name>
<evidence type="ECO:0000313" key="4">
    <source>
        <dbReference type="Proteomes" id="UP001180845"/>
    </source>
</evidence>
<dbReference type="CDD" id="cd00093">
    <property type="entry name" value="HTH_XRE"/>
    <property type="match status" value="1"/>
</dbReference>
<dbReference type="RefSeq" id="WP_310272396.1">
    <property type="nucleotide sequence ID" value="NZ_JAVDXW010000001.1"/>
</dbReference>
<dbReference type="PROSITE" id="PS50943">
    <property type="entry name" value="HTH_CROC1"/>
    <property type="match status" value="1"/>
</dbReference>
<feature type="domain" description="HTH cro/C1-type" evidence="2">
    <location>
        <begin position="34"/>
        <end position="81"/>
    </location>
</feature>
<sequence length="307" mass="33833">MDQNRIGEFLRAKRDQARPEDAGLTVTSHRRVPGLRRDEVALLAGISTAYYTRLEQGRDRRPSAQVLDAVARALTLDAGASAHLHTLADTAPRQRRRARSRSERVRPSLAQLISTWHDTPAYIEGRYLDILAANPIAIALSPVFTPGTNVLRSVLLDPDADAVYSDWEGTVAGLVALLRGTTGANLDSPRLTDLVGELSLKSDLFRRLWARHDVRPHPGHGTYHIDHPQVGDLRMEFDKFTVTGSEEQQLVIYHAQPETESAEKLTLLASLQSKDPDTPGSRSPDHAGTTTTDDPARLAPSPTQRSR</sequence>
<evidence type="ECO:0000256" key="1">
    <source>
        <dbReference type="SAM" id="MobiDB-lite"/>
    </source>
</evidence>
<gene>
    <name evidence="3" type="ORF">JOF55_001789</name>
</gene>
<dbReference type="PANTHER" id="PTHR35010">
    <property type="entry name" value="BLL4672 PROTEIN-RELATED"/>
    <property type="match status" value="1"/>
</dbReference>
<evidence type="ECO:0000259" key="2">
    <source>
        <dbReference type="PROSITE" id="PS50943"/>
    </source>
</evidence>
<dbReference type="EMBL" id="JAVDXW010000001">
    <property type="protein sequence ID" value="MDR7301608.1"/>
    <property type="molecule type" value="Genomic_DNA"/>
</dbReference>
<dbReference type="AlphaFoldDB" id="A0AAE3ZB06"/>
<proteinExistence type="predicted"/>
<dbReference type="GO" id="GO:0003677">
    <property type="term" value="F:DNA binding"/>
    <property type="evidence" value="ECO:0007669"/>
    <property type="project" value="InterPro"/>
</dbReference>
<dbReference type="PANTHER" id="PTHR35010:SF2">
    <property type="entry name" value="BLL4672 PROTEIN"/>
    <property type="match status" value="1"/>
</dbReference>
<accession>A0AAE3ZB06</accession>
<keyword evidence="4" id="KW-1185">Reference proteome</keyword>